<evidence type="ECO:0000256" key="1">
    <source>
        <dbReference type="SAM" id="Phobius"/>
    </source>
</evidence>
<dbReference type="Proteomes" id="UP000823908">
    <property type="component" value="Unassembled WGS sequence"/>
</dbReference>
<comment type="caution">
    <text evidence="2">The sequence shown here is derived from an EMBL/GenBank/DDBJ whole genome shotgun (WGS) entry which is preliminary data.</text>
</comment>
<proteinExistence type="predicted"/>
<sequence>MTATFTPTSSPLGKAACWLTWGGFSLAIFTLIAWAGALFLQGPALHP</sequence>
<feature type="transmembrane region" description="Helical" evidence="1">
    <location>
        <begin position="18"/>
        <end position="40"/>
    </location>
</feature>
<keyword evidence="1" id="KW-1133">Transmembrane helix</keyword>
<evidence type="ECO:0000313" key="2">
    <source>
        <dbReference type="EMBL" id="HJD50658.1"/>
    </source>
</evidence>
<gene>
    <name evidence="2" type="ORF">H9908_02120</name>
</gene>
<evidence type="ECO:0000313" key="3">
    <source>
        <dbReference type="Proteomes" id="UP000823908"/>
    </source>
</evidence>
<protein>
    <submittedName>
        <fullName evidence="2">Uncharacterized protein</fullName>
    </submittedName>
</protein>
<organism evidence="2 3">
    <name type="scientific">Candidatus Rothia avistercoris</name>
    <dbReference type="NCBI Taxonomy" id="2840479"/>
    <lineage>
        <taxon>Bacteria</taxon>
        <taxon>Bacillati</taxon>
        <taxon>Actinomycetota</taxon>
        <taxon>Actinomycetes</taxon>
        <taxon>Micrococcales</taxon>
        <taxon>Micrococcaceae</taxon>
        <taxon>Rothia</taxon>
    </lineage>
</organism>
<dbReference type="AlphaFoldDB" id="A0A9D2UE36"/>
<keyword evidence="1" id="KW-0472">Membrane</keyword>
<dbReference type="EMBL" id="DWUS01000056">
    <property type="protein sequence ID" value="HJD50658.1"/>
    <property type="molecule type" value="Genomic_DNA"/>
</dbReference>
<reference evidence="2" key="2">
    <citation type="submission" date="2021-04" db="EMBL/GenBank/DDBJ databases">
        <authorList>
            <person name="Gilroy R."/>
        </authorList>
    </citation>
    <scope>NUCLEOTIDE SEQUENCE</scope>
    <source>
        <strain evidence="2">ChiHjej10B9-4811</strain>
    </source>
</reference>
<accession>A0A9D2UE36</accession>
<keyword evidence="1" id="KW-0812">Transmembrane</keyword>
<name>A0A9D2UE36_9MICC</name>
<reference evidence="2" key="1">
    <citation type="journal article" date="2021" name="PeerJ">
        <title>Extensive microbial diversity within the chicken gut microbiome revealed by metagenomics and culture.</title>
        <authorList>
            <person name="Gilroy R."/>
            <person name="Ravi A."/>
            <person name="Getino M."/>
            <person name="Pursley I."/>
            <person name="Horton D.L."/>
            <person name="Alikhan N.F."/>
            <person name="Baker D."/>
            <person name="Gharbi K."/>
            <person name="Hall N."/>
            <person name="Watson M."/>
            <person name="Adriaenssens E.M."/>
            <person name="Foster-Nyarko E."/>
            <person name="Jarju S."/>
            <person name="Secka A."/>
            <person name="Antonio M."/>
            <person name="Oren A."/>
            <person name="Chaudhuri R.R."/>
            <person name="La Ragione R."/>
            <person name="Hildebrand F."/>
            <person name="Pallen M.J."/>
        </authorList>
    </citation>
    <scope>NUCLEOTIDE SEQUENCE</scope>
    <source>
        <strain evidence="2">ChiHjej10B9-4811</strain>
    </source>
</reference>